<dbReference type="OMA" id="YWVAPYI"/>
<feature type="transmembrane region" description="Helical" evidence="1">
    <location>
        <begin position="86"/>
        <end position="107"/>
    </location>
</feature>
<dbReference type="Proteomes" id="UP000688137">
    <property type="component" value="Unassembled WGS sequence"/>
</dbReference>
<feature type="transmembrane region" description="Helical" evidence="1">
    <location>
        <begin position="31"/>
        <end position="48"/>
    </location>
</feature>
<feature type="transmembrane region" description="Helical" evidence="1">
    <location>
        <begin position="119"/>
        <end position="138"/>
    </location>
</feature>
<keyword evidence="3" id="KW-1185">Reference proteome</keyword>
<accession>A0A8S1NXG7</accession>
<evidence type="ECO:0000256" key="1">
    <source>
        <dbReference type="SAM" id="Phobius"/>
    </source>
</evidence>
<gene>
    <name evidence="2" type="ORF">PPRIM_AZ9-3.1.T0960147</name>
</gene>
<comment type="caution">
    <text evidence="2">The sequence shown here is derived from an EMBL/GenBank/DDBJ whole genome shotgun (WGS) entry which is preliminary data.</text>
</comment>
<evidence type="ECO:0000313" key="3">
    <source>
        <dbReference type="Proteomes" id="UP000688137"/>
    </source>
</evidence>
<evidence type="ECO:0000313" key="2">
    <source>
        <dbReference type="EMBL" id="CAD8094666.1"/>
    </source>
</evidence>
<dbReference type="PROSITE" id="PS50244">
    <property type="entry name" value="S5A_REDUCTASE"/>
    <property type="match status" value="1"/>
</dbReference>
<evidence type="ECO:0008006" key="4">
    <source>
        <dbReference type="Google" id="ProtNLM"/>
    </source>
</evidence>
<protein>
    <recommendedName>
        <fullName evidence="4">Steroid 5-alpha reductase C-terminal domain-containing protein</fullName>
    </recommendedName>
</protein>
<keyword evidence="1" id="KW-0812">Transmembrane</keyword>
<feature type="transmembrane region" description="Helical" evidence="1">
    <location>
        <begin position="234"/>
        <end position="257"/>
    </location>
</feature>
<dbReference type="AlphaFoldDB" id="A0A8S1NXG7"/>
<proteinExistence type="predicted"/>
<name>A0A8S1NXG7_PARPR</name>
<sequence length="259" mass="30070">MFKQHQEFAKVVVNDFLGGPKIIKQCHIINAQKGLTAFFVVFLIWWYQNFSLGAYLYLALHGSYGIIWVVKDFTFPDRTFQNKITIGSSIFTSILLLLYWFIAWLQISEGIPNPSNARVVTAIFAYVFGVVLMIVSDCQKYYTLKYKQGLITEGMFKYNRNPNYTGEMLLYASFAILSGNWLAYSILFTVWIVGFYGFMVNKDISFAKKQGWNEYKKQSYLFLWKIHSNDIINYGLYGALVAYLIWDYQVSGAITLLRK</sequence>
<dbReference type="EMBL" id="CAJJDM010000099">
    <property type="protein sequence ID" value="CAD8094666.1"/>
    <property type="molecule type" value="Genomic_DNA"/>
</dbReference>
<reference evidence="2" key="1">
    <citation type="submission" date="2021-01" db="EMBL/GenBank/DDBJ databases">
        <authorList>
            <consortium name="Genoscope - CEA"/>
            <person name="William W."/>
        </authorList>
    </citation>
    <scope>NUCLEOTIDE SEQUENCE</scope>
</reference>
<keyword evidence="1" id="KW-0472">Membrane</keyword>
<keyword evidence="1" id="KW-1133">Transmembrane helix</keyword>
<feature type="transmembrane region" description="Helical" evidence="1">
    <location>
        <begin position="54"/>
        <end position="74"/>
    </location>
</feature>
<feature type="transmembrane region" description="Helical" evidence="1">
    <location>
        <begin position="169"/>
        <end position="193"/>
    </location>
</feature>
<dbReference type="InterPro" id="IPR010721">
    <property type="entry name" value="UstE-like"/>
</dbReference>
<organism evidence="2 3">
    <name type="scientific">Paramecium primaurelia</name>
    <dbReference type="NCBI Taxonomy" id="5886"/>
    <lineage>
        <taxon>Eukaryota</taxon>
        <taxon>Sar</taxon>
        <taxon>Alveolata</taxon>
        <taxon>Ciliophora</taxon>
        <taxon>Intramacronucleata</taxon>
        <taxon>Oligohymenophorea</taxon>
        <taxon>Peniculida</taxon>
        <taxon>Parameciidae</taxon>
        <taxon>Paramecium</taxon>
    </lineage>
</organism>
<dbReference type="Pfam" id="PF06966">
    <property type="entry name" value="DUF1295"/>
    <property type="match status" value="1"/>
</dbReference>